<organism evidence="1 2">
    <name type="scientific">Imshaugia aleurites</name>
    <dbReference type="NCBI Taxonomy" id="172621"/>
    <lineage>
        <taxon>Eukaryota</taxon>
        <taxon>Fungi</taxon>
        <taxon>Dikarya</taxon>
        <taxon>Ascomycota</taxon>
        <taxon>Pezizomycotina</taxon>
        <taxon>Lecanoromycetes</taxon>
        <taxon>OSLEUM clade</taxon>
        <taxon>Lecanoromycetidae</taxon>
        <taxon>Lecanorales</taxon>
        <taxon>Lecanorineae</taxon>
        <taxon>Parmeliaceae</taxon>
        <taxon>Imshaugia</taxon>
    </lineage>
</organism>
<dbReference type="OrthoDB" id="5429992at2759"/>
<dbReference type="EMBL" id="CAJPDT010000067">
    <property type="protein sequence ID" value="CAF9932696.1"/>
    <property type="molecule type" value="Genomic_DNA"/>
</dbReference>
<protein>
    <submittedName>
        <fullName evidence="1">Uncharacterized protein</fullName>
    </submittedName>
</protein>
<reference evidence="1" key="1">
    <citation type="submission" date="2021-03" db="EMBL/GenBank/DDBJ databases">
        <authorList>
            <person name="Tagirdzhanova G."/>
        </authorList>
    </citation>
    <scope>NUCLEOTIDE SEQUENCE</scope>
</reference>
<sequence>MEGLFYSPNVSLDNGGPLVLTDYEIGPSGPGNFSIGSYTGSNNQNYSSVRQSDIAAFNTGYAIWINGTQPVAITAELGPPPGTPNNSFPFARLASVTVQTTTFLYHQIDGTTFAEEQWDSTEGAWLRSENITVSNP</sequence>
<name>A0A8H3FUX5_9LECA</name>
<accession>A0A8H3FUX5</accession>
<gene>
    <name evidence="1" type="ORF">IMSHALPRED_008956</name>
</gene>
<evidence type="ECO:0000313" key="1">
    <source>
        <dbReference type="EMBL" id="CAF9932696.1"/>
    </source>
</evidence>
<proteinExistence type="predicted"/>
<dbReference type="AlphaFoldDB" id="A0A8H3FUX5"/>
<dbReference type="Proteomes" id="UP000664534">
    <property type="component" value="Unassembled WGS sequence"/>
</dbReference>
<evidence type="ECO:0000313" key="2">
    <source>
        <dbReference type="Proteomes" id="UP000664534"/>
    </source>
</evidence>
<keyword evidence="2" id="KW-1185">Reference proteome</keyword>
<comment type="caution">
    <text evidence="1">The sequence shown here is derived from an EMBL/GenBank/DDBJ whole genome shotgun (WGS) entry which is preliminary data.</text>
</comment>